<evidence type="ECO:0000256" key="1">
    <source>
        <dbReference type="ARBA" id="ARBA00004191"/>
    </source>
</evidence>
<organism evidence="8 9">
    <name type="scientific">Coffea arabica</name>
    <name type="common">Arabian coffee</name>
    <dbReference type="NCBI Taxonomy" id="13443"/>
    <lineage>
        <taxon>Eukaryota</taxon>
        <taxon>Viridiplantae</taxon>
        <taxon>Streptophyta</taxon>
        <taxon>Embryophyta</taxon>
        <taxon>Tracheophyta</taxon>
        <taxon>Spermatophyta</taxon>
        <taxon>Magnoliopsida</taxon>
        <taxon>eudicotyledons</taxon>
        <taxon>Gunneridae</taxon>
        <taxon>Pentapetalae</taxon>
        <taxon>asterids</taxon>
        <taxon>lamiids</taxon>
        <taxon>Gentianales</taxon>
        <taxon>Rubiaceae</taxon>
        <taxon>Ixoroideae</taxon>
        <taxon>Gardenieae complex</taxon>
        <taxon>Bertiereae - Coffeeae clade</taxon>
        <taxon>Coffeeae</taxon>
        <taxon>Coffea</taxon>
    </lineage>
</organism>
<accession>A0A6P6XHH0</accession>
<reference evidence="9" key="2">
    <citation type="submission" date="2025-08" db="UniProtKB">
        <authorList>
            <consortium name="RefSeq"/>
        </authorList>
    </citation>
    <scope>IDENTIFICATION</scope>
    <source>
        <tissue evidence="9">Leaves</tissue>
    </source>
</reference>
<feature type="domain" description="DUF642" evidence="7">
    <location>
        <begin position="25"/>
        <end position="186"/>
    </location>
</feature>
<dbReference type="PANTHER" id="PTHR31265:SF61">
    <property type="entry name" value="PROTEIN DUF642 L-GALACTONO-1,4-LACTONE-RESPONSIVE GENE 1"/>
    <property type="match status" value="1"/>
</dbReference>
<dbReference type="Proteomes" id="UP001652660">
    <property type="component" value="Chromosome 4e"/>
</dbReference>
<dbReference type="RefSeq" id="XP_027125487.1">
    <property type="nucleotide sequence ID" value="XM_027269686.2"/>
</dbReference>
<dbReference type="AlphaFoldDB" id="A0A6P6XHH0"/>
<evidence type="ECO:0000256" key="2">
    <source>
        <dbReference type="ARBA" id="ARBA00022512"/>
    </source>
</evidence>
<keyword evidence="2" id="KW-0134">Cell wall</keyword>
<proteinExistence type="predicted"/>
<dbReference type="GeneID" id="113742009"/>
<dbReference type="Pfam" id="PF04862">
    <property type="entry name" value="DUF642"/>
    <property type="match status" value="2"/>
</dbReference>
<dbReference type="FunFam" id="2.60.120.260:FF:000031">
    <property type="entry name" value="DUF642 family protein"/>
    <property type="match status" value="1"/>
</dbReference>
<protein>
    <submittedName>
        <fullName evidence="9">BIIDXI-like protein At5g11420</fullName>
    </submittedName>
</protein>
<evidence type="ECO:0000313" key="9">
    <source>
        <dbReference type="RefSeq" id="XP_027125487.1"/>
    </source>
</evidence>
<dbReference type="Gene3D" id="2.60.120.260">
    <property type="entry name" value="Galactose-binding domain-like"/>
    <property type="match status" value="2"/>
</dbReference>
<name>A0A6P6XHH0_COFAR</name>
<evidence type="ECO:0000256" key="3">
    <source>
        <dbReference type="ARBA" id="ARBA00022525"/>
    </source>
</evidence>
<dbReference type="SUPFAM" id="SSF49785">
    <property type="entry name" value="Galactose-binding domain-like"/>
    <property type="match status" value="1"/>
</dbReference>
<feature type="signal peptide" evidence="6">
    <location>
        <begin position="1"/>
        <end position="20"/>
    </location>
</feature>
<reference evidence="8" key="1">
    <citation type="journal article" date="2025" name="Foods">
        <title>Unveiling the Microbial Signatures of Arabica Coffee Cherries: Insights into Ripeness Specific Diversity, Functional Traits, and Implications for Quality and Safety.</title>
        <authorList>
            <consortium name="RefSeq"/>
            <person name="Tenea G.N."/>
            <person name="Cifuentes V."/>
            <person name="Reyes P."/>
            <person name="Cevallos-Vallejos M."/>
        </authorList>
    </citation>
    <scope>NUCLEOTIDE SEQUENCE [LARGE SCALE GENOMIC DNA]</scope>
</reference>
<sequence>MKTVSLLLVLLCASFHLALSVFVDGLLPNGNFEYGPKPWQMKGSRVIDPHSIPHWEIWGFVEYIESGQKQGDMLLVVPEGRYAVRLGDEASIKTKVKVEKDLFYSLSFSAARTCAQDEVLNLSVSPNKEPNDWGMLPMQTMYSSDGWDSYSWGFLADSDVIEISIHNPGREKDAACGPLIDSVALKALRRPLKTRGNLLKNGNFEEGPYIFPNTAWGALIPPNIEDDHSPLPGWIIESLKAVKYVDSEHFSVPEGKRAVELIAGRESAIAQIVKTIPGWWYDLVFSVGDAKNGCEGSMLIEASAGTVTLQVPYQSSGKGQFIRATHRFRAVSRRTRVRFLSSNYHMRSDNTGTLCGPVIDDVRLYSLRKLRM</sequence>
<dbReference type="PANTHER" id="PTHR31265">
    <property type="entry name" value="OS02G0527500 PROTEIN-RELATED"/>
    <property type="match status" value="1"/>
</dbReference>
<dbReference type="OrthoDB" id="2121543at2759"/>
<evidence type="ECO:0000313" key="8">
    <source>
        <dbReference type="Proteomes" id="UP001652660"/>
    </source>
</evidence>
<evidence type="ECO:0000256" key="5">
    <source>
        <dbReference type="ARBA" id="ARBA00023180"/>
    </source>
</evidence>
<keyword evidence="3" id="KW-0964">Secreted</keyword>
<keyword evidence="4 6" id="KW-0732">Signal</keyword>
<evidence type="ECO:0000259" key="7">
    <source>
        <dbReference type="Pfam" id="PF04862"/>
    </source>
</evidence>
<keyword evidence="8" id="KW-1185">Reference proteome</keyword>
<dbReference type="InterPro" id="IPR006946">
    <property type="entry name" value="DGR2-like_dom"/>
</dbReference>
<evidence type="ECO:0000256" key="4">
    <source>
        <dbReference type="ARBA" id="ARBA00022729"/>
    </source>
</evidence>
<dbReference type="InterPro" id="IPR052437">
    <property type="entry name" value="Pectin_Meth_Modulator"/>
</dbReference>
<evidence type="ECO:0000256" key="6">
    <source>
        <dbReference type="SAM" id="SignalP"/>
    </source>
</evidence>
<comment type="subcellular location">
    <subcellularLocation>
        <location evidence="1">Secreted</location>
        <location evidence="1">Cell wall</location>
    </subcellularLocation>
</comment>
<keyword evidence="5" id="KW-0325">Glycoprotein</keyword>
<dbReference type="InterPro" id="IPR008979">
    <property type="entry name" value="Galactose-bd-like_sf"/>
</dbReference>
<feature type="domain" description="DUF642" evidence="7">
    <location>
        <begin position="197"/>
        <end position="364"/>
    </location>
</feature>
<gene>
    <name evidence="9" type="primary">LOC113742009</name>
</gene>
<feature type="chain" id="PRO_5027819121" evidence="6">
    <location>
        <begin position="21"/>
        <end position="372"/>
    </location>
</feature>